<feature type="domain" description="Solute-binding protein family 3/N-terminal" evidence="4">
    <location>
        <begin position="57"/>
        <end position="281"/>
    </location>
</feature>
<dbReference type="SUPFAM" id="SSF53850">
    <property type="entry name" value="Periplasmic binding protein-like II"/>
    <property type="match status" value="1"/>
</dbReference>
<dbReference type="GO" id="GO:0015276">
    <property type="term" value="F:ligand-gated monoatomic ion channel activity"/>
    <property type="evidence" value="ECO:0007669"/>
    <property type="project" value="InterPro"/>
</dbReference>
<keyword evidence="7" id="KW-1185">Reference proteome</keyword>
<gene>
    <name evidence="6" type="ORF">HNR67_003740</name>
</gene>
<dbReference type="CDD" id="cd13690">
    <property type="entry name" value="PBP2_GluB"/>
    <property type="match status" value="1"/>
</dbReference>
<dbReference type="GO" id="GO:0005576">
    <property type="term" value="C:extracellular region"/>
    <property type="evidence" value="ECO:0007669"/>
    <property type="project" value="TreeGrafter"/>
</dbReference>
<dbReference type="GO" id="GO:0030288">
    <property type="term" value="C:outer membrane-bounded periplasmic space"/>
    <property type="evidence" value="ECO:0007669"/>
    <property type="project" value="TreeGrafter"/>
</dbReference>
<dbReference type="GO" id="GO:0006865">
    <property type="term" value="P:amino acid transport"/>
    <property type="evidence" value="ECO:0007669"/>
    <property type="project" value="TreeGrafter"/>
</dbReference>
<evidence type="ECO:0000313" key="6">
    <source>
        <dbReference type="EMBL" id="MBB4677622.1"/>
    </source>
</evidence>
<evidence type="ECO:0000256" key="2">
    <source>
        <dbReference type="ARBA" id="ARBA00022448"/>
    </source>
</evidence>
<dbReference type="Gene3D" id="3.40.190.10">
    <property type="entry name" value="Periplasmic binding protein-like II"/>
    <property type="match status" value="2"/>
</dbReference>
<evidence type="ECO:0000259" key="4">
    <source>
        <dbReference type="SMART" id="SM00062"/>
    </source>
</evidence>
<organism evidence="6 7">
    <name type="scientific">Crossiella cryophila</name>
    <dbReference type="NCBI Taxonomy" id="43355"/>
    <lineage>
        <taxon>Bacteria</taxon>
        <taxon>Bacillati</taxon>
        <taxon>Actinomycetota</taxon>
        <taxon>Actinomycetes</taxon>
        <taxon>Pseudonocardiales</taxon>
        <taxon>Pseudonocardiaceae</taxon>
        <taxon>Crossiella</taxon>
    </lineage>
</organism>
<comment type="similarity">
    <text evidence="1">Belongs to the bacterial solute-binding protein 3 family.</text>
</comment>
<accession>A0A7W7CAK7</accession>
<dbReference type="PANTHER" id="PTHR30085:SF6">
    <property type="entry name" value="ABC TRANSPORTER GLUTAMINE-BINDING PROTEIN GLNH"/>
    <property type="match status" value="1"/>
</dbReference>
<feature type="domain" description="Ionotropic glutamate receptor C-terminal" evidence="5">
    <location>
        <begin position="57"/>
        <end position="272"/>
    </location>
</feature>
<dbReference type="AlphaFoldDB" id="A0A7W7CAK7"/>
<dbReference type="SMART" id="SM00062">
    <property type="entry name" value="PBPb"/>
    <property type="match status" value="1"/>
</dbReference>
<reference evidence="6 7" key="1">
    <citation type="submission" date="2020-08" db="EMBL/GenBank/DDBJ databases">
        <title>Sequencing the genomes of 1000 actinobacteria strains.</title>
        <authorList>
            <person name="Klenk H.-P."/>
        </authorList>
    </citation>
    <scope>NUCLEOTIDE SEQUENCE [LARGE SCALE GENOMIC DNA]</scope>
    <source>
        <strain evidence="6 7">DSM 44230</strain>
    </source>
</reference>
<protein>
    <submittedName>
        <fullName evidence="6">Glutamate transport system substrate-binding protein</fullName>
    </submittedName>
</protein>
<dbReference type="InterPro" id="IPR001320">
    <property type="entry name" value="Iontro_rcpt_C"/>
</dbReference>
<sequence length="294" mass="31698">MSEWAGGHKEMRKSGTLGFRAAAAVLVAMVLVAGCGTAPEEEARDVSVVNRAAKTKKLTIGIAYDQPGLSERVAEGKFEGFDVDVAEYVARELGVEAGNITWRETRAGDREKSLRDGSVDLVVTSFSITEDRKTRIAFAGPYFIAGQGLLVRLNTNDITGPESLNGKKLCTVPNTTSAQTIKDRFAKTTQLVEYFRYSECISALLLGNVDAVTTDDVILAGYAAQNPELLKVVGKPFNPEHYGIGIAREDLSGRGKVNTAIEKMISSGEWKKSLDRNIGPSGYPVPVPPAVTER</sequence>
<dbReference type="InterPro" id="IPR001638">
    <property type="entry name" value="Solute-binding_3/MltF_N"/>
</dbReference>
<dbReference type="EMBL" id="JACHMH010000001">
    <property type="protein sequence ID" value="MBB4677622.1"/>
    <property type="molecule type" value="Genomic_DNA"/>
</dbReference>
<dbReference type="GO" id="GO:0016020">
    <property type="term" value="C:membrane"/>
    <property type="evidence" value="ECO:0007669"/>
    <property type="project" value="InterPro"/>
</dbReference>
<dbReference type="Pfam" id="PF00497">
    <property type="entry name" value="SBP_bac_3"/>
    <property type="match status" value="1"/>
</dbReference>
<keyword evidence="3" id="KW-0732">Signal</keyword>
<dbReference type="PANTHER" id="PTHR30085">
    <property type="entry name" value="AMINO ACID ABC TRANSPORTER PERMEASE"/>
    <property type="match status" value="1"/>
</dbReference>
<name>A0A7W7CAK7_9PSEU</name>
<proteinExistence type="inferred from homology"/>
<comment type="caution">
    <text evidence="6">The sequence shown here is derived from an EMBL/GenBank/DDBJ whole genome shotgun (WGS) entry which is preliminary data.</text>
</comment>
<dbReference type="InterPro" id="IPR051455">
    <property type="entry name" value="Bact_solute-bind_prot3"/>
</dbReference>
<dbReference type="Proteomes" id="UP000533598">
    <property type="component" value="Unassembled WGS sequence"/>
</dbReference>
<keyword evidence="2" id="KW-0813">Transport</keyword>
<dbReference type="SMART" id="SM00079">
    <property type="entry name" value="PBPe"/>
    <property type="match status" value="1"/>
</dbReference>
<evidence type="ECO:0000256" key="1">
    <source>
        <dbReference type="ARBA" id="ARBA00010333"/>
    </source>
</evidence>
<evidence type="ECO:0000259" key="5">
    <source>
        <dbReference type="SMART" id="SM00079"/>
    </source>
</evidence>
<evidence type="ECO:0000313" key="7">
    <source>
        <dbReference type="Proteomes" id="UP000533598"/>
    </source>
</evidence>
<evidence type="ECO:0000256" key="3">
    <source>
        <dbReference type="ARBA" id="ARBA00022729"/>
    </source>
</evidence>